<gene>
    <name evidence="2" type="ordered locus">MTR_7g017510</name>
</gene>
<feature type="compositionally biased region" description="Basic residues" evidence="1">
    <location>
        <begin position="25"/>
        <end position="38"/>
    </location>
</feature>
<reference evidence="2 4" key="1">
    <citation type="journal article" date="2011" name="Nature">
        <title>The Medicago genome provides insight into the evolution of rhizobial symbioses.</title>
        <authorList>
            <person name="Young N.D."/>
            <person name="Debelle F."/>
            <person name="Oldroyd G.E."/>
            <person name="Geurts R."/>
            <person name="Cannon S.B."/>
            <person name="Udvardi M.K."/>
            <person name="Benedito V.A."/>
            <person name="Mayer K.F."/>
            <person name="Gouzy J."/>
            <person name="Schoof H."/>
            <person name="Van de Peer Y."/>
            <person name="Proost S."/>
            <person name="Cook D.R."/>
            <person name="Meyers B.C."/>
            <person name="Spannagl M."/>
            <person name="Cheung F."/>
            <person name="De Mita S."/>
            <person name="Krishnakumar V."/>
            <person name="Gundlach H."/>
            <person name="Zhou S."/>
            <person name="Mudge J."/>
            <person name="Bharti A.K."/>
            <person name="Murray J.D."/>
            <person name="Naoumkina M.A."/>
            <person name="Rosen B."/>
            <person name="Silverstein K.A."/>
            <person name="Tang H."/>
            <person name="Rombauts S."/>
            <person name="Zhao P.X."/>
            <person name="Zhou P."/>
            <person name="Barbe V."/>
            <person name="Bardou P."/>
            <person name="Bechner M."/>
            <person name="Bellec A."/>
            <person name="Berger A."/>
            <person name="Berges H."/>
            <person name="Bidwell S."/>
            <person name="Bisseling T."/>
            <person name="Choisne N."/>
            <person name="Couloux A."/>
            <person name="Denny R."/>
            <person name="Deshpande S."/>
            <person name="Dai X."/>
            <person name="Doyle J.J."/>
            <person name="Dudez A.M."/>
            <person name="Farmer A.D."/>
            <person name="Fouteau S."/>
            <person name="Franken C."/>
            <person name="Gibelin C."/>
            <person name="Gish J."/>
            <person name="Goldstein S."/>
            <person name="Gonzalez A.J."/>
            <person name="Green P.J."/>
            <person name="Hallab A."/>
            <person name="Hartog M."/>
            <person name="Hua A."/>
            <person name="Humphray S.J."/>
            <person name="Jeong D.H."/>
            <person name="Jing Y."/>
            <person name="Jocker A."/>
            <person name="Kenton S.M."/>
            <person name="Kim D.J."/>
            <person name="Klee K."/>
            <person name="Lai H."/>
            <person name="Lang C."/>
            <person name="Lin S."/>
            <person name="Macmil S.L."/>
            <person name="Magdelenat G."/>
            <person name="Matthews L."/>
            <person name="McCorrison J."/>
            <person name="Monaghan E.L."/>
            <person name="Mun J.H."/>
            <person name="Najar F.Z."/>
            <person name="Nicholson C."/>
            <person name="Noirot C."/>
            <person name="O'Bleness M."/>
            <person name="Paule C.R."/>
            <person name="Poulain J."/>
            <person name="Prion F."/>
            <person name="Qin B."/>
            <person name="Qu C."/>
            <person name="Retzel E.F."/>
            <person name="Riddle C."/>
            <person name="Sallet E."/>
            <person name="Samain S."/>
            <person name="Samson N."/>
            <person name="Sanders I."/>
            <person name="Saurat O."/>
            <person name="Scarpelli C."/>
            <person name="Schiex T."/>
            <person name="Segurens B."/>
            <person name="Severin A.J."/>
            <person name="Sherrier D.J."/>
            <person name="Shi R."/>
            <person name="Sims S."/>
            <person name="Singer S.R."/>
            <person name="Sinharoy S."/>
            <person name="Sterck L."/>
            <person name="Viollet A."/>
            <person name="Wang B.B."/>
            <person name="Wang K."/>
            <person name="Wang M."/>
            <person name="Wang X."/>
            <person name="Warfsmann J."/>
            <person name="Weissenbach J."/>
            <person name="White D.D."/>
            <person name="White J.D."/>
            <person name="Wiley G.B."/>
            <person name="Wincker P."/>
            <person name="Xing Y."/>
            <person name="Yang L."/>
            <person name="Yao Z."/>
            <person name="Ying F."/>
            <person name="Zhai J."/>
            <person name="Zhou L."/>
            <person name="Zuber A."/>
            <person name="Denarie J."/>
            <person name="Dixon R.A."/>
            <person name="May G.D."/>
            <person name="Schwartz D.C."/>
            <person name="Rogers J."/>
            <person name="Quetier F."/>
            <person name="Town C.D."/>
            <person name="Roe B.A."/>
        </authorList>
    </citation>
    <scope>NUCLEOTIDE SEQUENCE [LARGE SCALE GENOMIC DNA]</scope>
    <source>
        <strain evidence="2">A17</strain>
        <strain evidence="3 4">cv. Jemalong A17</strain>
    </source>
</reference>
<reference evidence="2 4" key="2">
    <citation type="journal article" date="2014" name="BMC Genomics">
        <title>An improved genome release (version Mt4.0) for the model legume Medicago truncatula.</title>
        <authorList>
            <person name="Tang H."/>
            <person name="Krishnakumar V."/>
            <person name="Bidwell S."/>
            <person name="Rosen B."/>
            <person name="Chan A."/>
            <person name="Zhou S."/>
            <person name="Gentzbittel L."/>
            <person name="Childs K.L."/>
            <person name="Yandell M."/>
            <person name="Gundlach H."/>
            <person name="Mayer K.F."/>
            <person name="Schwartz D.C."/>
            <person name="Town C.D."/>
        </authorList>
    </citation>
    <scope>GENOME REANNOTATION</scope>
    <source>
        <strain evidence="3 4">cv. Jemalong A17</strain>
    </source>
</reference>
<evidence type="ECO:0000313" key="3">
    <source>
        <dbReference type="EnsemblPlants" id="AES77812"/>
    </source>
</evidence>
<dbReference type="EMBL" id="CM001223">
    <property type="protein sequence ID" value="AES77812.2"/>
    <property type="molecule type" value="Genomic_DNA"/>
</dbReference>
<dbReference type="Proteomes" id="UP000002051">
    <property type="component" value="Unassembled WGS sequence"/>
</dbReference>
<reference evidence="3" key="3">
    <citation type="submission" date="2015-04" db="UniProtKB">
        <authorList>
            <consortium name="EnsemblPlants"/>
        </authorList>
    </citation>
    <scope>IDENTIFICATION</scope>
    <source>
        <strain evidence="3">cv. Jemalong A17</strain>
    </source>
</reference>
<name>G7KS08_MEDTR</name>
<dbReference type="EnsemblPlants" id="AES77812">
    <property type="protein sequence ID" value="AES77812"/>
    <property type="gene ID" value="MTR_7g017510"/>
</dbReference>
<organism evidence="2 4">
    <name type="scientific">Medicago truncatula</name>
    <name type="common">Barrel medic</name>
    <name type="synonym">Medicago tribuloides</name>
    <dbReference type="NCBI Taxonomy" id="3880"/>
    <lineage>
        <taxon>Eukaryota</taxon>
        <taxon>Viridiplantae</taxon>
        <taxon>Streptophyta</taxon>
        <taxon>Embryophyta</taxon>
        <taxon>Tracheophyta</taxon>
        <taxon>Spermatophyta</taxon>
        <taxon>Magnoliopsida</taxon>
        <taxon>eudicotyledons</taxon>
        <taxon>Gunneridae</taxon>
        <taxon>Pentapetalae</taxon>
        <taxon>rosids</taxon>
        <taxon>fabids</taxon>
        <taxon>Fabales</taxon>
        <taxon>Fabaceae</taxon>
        <taxon>Papilionoideae</taxon>
        <taxon>50 kb inversion clade</taxon>
        <taxon>NPAAA clade</taxon>
        <taxon>Hologalegina</taxon>
        <taxon>IRL clade</taxon>
        <taxon>Trifolieae</taxon>
        <taxon>Medicago</taxon>
    </lineage>
</organism>
<protein>
    <submittedName>
        <fullName evidence="2 3">Uncharacterized protein</fullName>
    </submittedName>
</protein>
<accession>A0A0C3W2G3</accession>
<dbReference type="AlphaFoldDB" id="G7KS08"/>
<evidence type="ECO:0000313" key="2">
    <source>
        <dbReference type="EMBL" id="AES77812.2"/>
    </source>
</evidence>
<feature type="region of interest" description="Disordered" evidence="1">
    <location>
        <begin position="1"/>
        <end position="42"/>
    </location>
</feature>
<accession>G7KS08</accession>
<dbReference type="HOGENOM" id="CLU_2486824_0_0_1"/>
<sequence length="87" mass="9682">MTSTPTPPPNYSLVPAPRPAENNRNHNHHNSHKRHKNRWSSSLKSAPVVAAKMHSGMPRVTRNKHVHSNAAEEVLHCLFKAGALILL</sequence>
<evidence type="ECO:0000313" key="4">
    <source>
        <dbReference type="Proteomes" id="UP000002051"/>
    </source>
</evidence>
<feature type="compositionally biased region" description="Pro residues" evidence="1">
    <location>
        <begin position="1"/>
        <end position="10"/>
    </location>
</feature>
<proteinExistence type="predicted"/>
<evidence type="ECO:0000256" key="1">
    <source>
        <dbReference type="SAM" id="MobiDB-lite"/>
    </source>
</evidence>
<keyword evidence="4" id="KW-1185">Reference proteome</keyword>
<dbReference type="PaxDb" id="3880-AES77812"/>